<gene>
    <name evidence="2" type="ORF">A8C56_09275</name>
</gene>
<sequence length="547" mass="61530">MISPVKAQEIRDYFYIKVLSQELDRNIRKLNLPDLGKPFFISYRLRNTVSWNIQAERGVITTPWLAPDTSRYAAVKLLVGNYHRNFDYLFAEGSFVPLPAENNADEFRRLLWLETDRVYKTVSRQYNAAMAALQRVAVDPKELALDDLSKITPVVKDYGGLQEFSQADAEHWKRLLQQLSALFIPYPKITTASCDLSVNNTEECLVSSEGTLIRKPVSRAILTLSAAMPGDEGNNIYELYNDFVTTPNELPAYDQLKDKVLHIISRLAERDTASKFEGAYLGPVLFEGRSAASLVSSFFRFGLSVNRKSILYPDNNETFYEDKIGQKLIATDLSLTALPHLKSYGALNTTGAFDIDYDGVAPPDSLVLIKNGVLKGLLNGRTPTRKFPVSQGFAFTERGCNAGVLRLTAHTTAPWYHMKEELIKAAKEEGLPYAYIVRGTDFDYGQPAFLYRIDTATLKEQLITGVKFTNFNLRSLRRFIIAADSMQLLNQQQLSIICPQSIIIGEIELEEDNNVVKAKPIIVTNPLLDHKTLPASHKKNASGRKHF</sequence>
<accession>A0A1A9I0V3</accession>
<evidence type="ECO:0000313" key="3">
    <source>
        <dbReference type="Proteomes" id="UP000077667"/>
    </source>
</evidence>
<dbReference type="InterPro" id="IPR036059">
    <property type="entry name" value="TldD/PmbA_sf"/>
</dbReference>
<dbReference type="PANTHER" id="PTHR43421">
    <property type="entry name" value="METALLOPROTEASE PMBA"/>
    <property type="match status" value="1"/>
</dbReference>
<dbReference type="InterPro" id="IPR045569">
    <property type="entry name" value="Metalloprtase-TldD/E_C"/>
</dbReference>
<dbReference type="AlphaFoldDB" id="A0A1A9I0V3"/>
<dbReference type="GO" id="GO:0008237">
    <property type="term" value="F:metallopeptidase activity"/>
    <property type="evidence" value="ECO:0007669"/>
    <property type="project" value="InterPro"/>
</dbReference>
<dbReference type="GO" id="GO:0006508">
    <property type="term" value="P:proteolysis"/>
    <property type="evidence" value="ECO:0007669"/>
    <property type="project" value="InterPro"/>
</dbReference>
<dbReference type="PANTHER" id="PTHR43421:SF1">
    <property type="entry name" value="METALLOPROTEASE PMBA"/>
    <property type="match status" value="1"/>
</dbReference>
<dbReference type="SUPFAM" id="SSF111283">
    <property type="entry name" value="Putative modulator of DNA gyrase, PmbA/TldD"/>
    <property type="match status" value="1"/>
</dbReference>
<dbReference type="EMBL" id="CP015772">
    <property type="protein sequence ID" value="ANH81143.1"/>
    <property type="molecule type" value="Genomic_DNA"/>
</dbReference>
<keyword evidence="3" id="KW-1185">Reference proteome</keyword>
<feature type="domain" description="Metalloprotease TldD/E C-terminal" evidence="1">
    <location>
        <begin position="283"/>
        <end position="391"/>
    </location>
</feature>
<name>A0A1A9I0V3_9BACT</name>
<dbReference type="Proteomes" id="UP000077667">
    <property type="component" value="Chromosome"/>
</dbReference>
<evidence type="ECO:0000313" key="2">
    <source>
        <dbReference type="EMBL" id="ANH81143.1"/>
    </source>
</evidence>
<evidence type="ECO:0000259" key="1">
    <source>
        <dbReference type="Pfam" id="PF19289"/>
    </source>
</evidence>
<proteinExistence type="predicted"/>
<reference evidence="2 3" key="1">
    <citation type="submission" date="2016-05" db="EMBL/GenBank/DDBJ databases">
        <title>Niabella ginsenosidivorans BS26 whole genome sequencing.</title>
        <authorList>
            <person name="Im W.T."/>
            <person name="Siddiqi M.Z."/>
        </authorList>
    </citation>
    <scope>NUCLEOTIDE SEQUENCE [LARGE SCALE GENOMIC DNA]</scope>
    <source>
        <strain evidence="2 3">BS26</strain>
    </source>
</reference>
<dbReference type="InterPro" id="IPR047657">
    <property type="entry name" value="PmbA"/>
</dbReference>
<dbReference type="RefSeq" id="WP_067754880.1">
    <property type="nucleotide sequence ID" value="NZ_CP015772.1"/>
</dbReference>
<dbReference type="Pfam" id="PF19289">
    <property type="entry name" value="PmbA_TldD_3rd"/>
    <property type="match status" value="1"/>
</dbReference>
<protein>
    <recommendedName>
        <fullName evidence="1">Metalloprotease TldD/E C-terminal domain-containing protein</fullName>
    </recommendedName>
</protein>
<dbReference type="STRING" id="1176587.A8C56_09275"/>
<dbReference type="KEGG" id="nia:A8C56_09275"/>
<dbReference type="GO" id="GO:0005829">
    <property type="term" value="C:cytosol"/>
    <property type="evidence" value="ECO:0007669"/>
    <property type="project" value="TreeGrafter"/>
</dbReference>
<organism evidence="2 3">
    <name type="scientific">Niabella ginsenosidivorans</name>
    <dbReference type="NCBI Taxonomy" id="1176587"/>
    <lineage>
        <taxon>Bacteria</taxon>
        <taxon>Pseudomonadati</taxon>
        <taxon>Bacteroidota</taxon>
        <taxon>Chitinophagia</taxon>
        <taxon>Chitinophagales</taxon>
        <taxon>Chitinophagaceae</taxon>
        <taxon>Niabella</taxon>
    </lineage>
</organism>